<evidence type="ECO:0000259" key="1">
    <source>
        <dbReference type="Pfam" id="PF13243"/>
    </source>
</evidence>
<dbReference type="InterPro" id="IPR008930">
    <property type="entry name" value="Terpenoid_cyclase/PrenylTrfase"/>
</dbReference>
<dbReference type="Gene3D" id="1.50.10.160">
    <property type="match status" value="1"/>
</dbReference>
<sequence>MSDNARWTDHDSQAITDLLSVVSDDSAGQISPSVYETARLVSGAPWLAGHSARVRFLLSAQNPGGDWGSPDGYDVVPTLSATEALLTAMRQPEPICDLDLGAVIRATTGGLRALAGRLGRHRPDPIPDTIAVELIVPWLVARLNQHLGELRTKPMAGLDSWVTARLNLPSNLDGTVAAKLQAAVRNGHIIPEKTWHSLEVFDDHARQAPFIRPEGGVVCGSPAATATWTGPGIRHRRSREFLEELQARHGGAVPGVTSIEFFERAWVTAMLADANINTAVPDNIPASMRAGLTEYGLGAGSGLPADADDTAAVLYALARLGFPGPIDSLHDYELDGYFCCFPGEQTPSISTNAHVLDAYGLHLLLAPERPDRLKAGIRKVSAWLLAHQRSDGSWQDKWHASDYYATMCCTVALARFGGPTAYEAIATAISWTLATQRADGSWGRWEGTVEETSYAVQLLLHSTAPWSDDAAAVAAARGRDFLRRMGDTASHPPLWHDKDLYTPIAVVRAAGLAALHLAAIRSDVALMSEVAK</sequence>
<dbReference type="PANTHER" id="PTHR31739">
    <property type="entry name" value="ENT-COPALYL DIPHOSPHATE SYNTHASE, CHLOROPLASTIC"/>
    <property type="match status" value="1"/>
</dbReference>
<comment type="caution">
    <text evidence="2">The sequence shown here is derived from an EMBL/GenBank/DDBJ whole genome shotgun (WGS) entry which is preliminary data.</text>
</comment>
<accession>A0ABS4TQI0</accession>
<reference evidence="2 3" key="1">
    <citation type="submission" date="2021-03" db="EMBL/GenBank/DDBJ databases">
        <title>Sequencing the genomes of 1000 actinobacteria strains.</title>
        <authorList>
            <person name="Klenk H.-P."/>
        </authorList>
    </citation>
    <scope>NUCLEOTIDE SEQUENCE [LARGE SCALE GENOMIC DNA]</scope>
    <source>
        <strain evidence="2 3">DSM 46670</strain>
    </source>
</reference>
<feature type="domain" description="Squalene cyclase C-terminal" evidence="1">
    <location>
        <begin position="375"/>
        <end position="457"/>
    </location>
</feature>
<proteinExistence type="predicted"/>
<name>A0ABS4TQI0_9PSEU</name>
<dbReference type="Pfam" id="PF13243">
    <property type="entry name" value="SQHop_cyclase_C"/>
    <property type="match status" value="1"/>
</dbReference>
<dbReference type="InterPro" id="IPR050148">
    <property type="entry name" value="Terpene_synthase-like"/>
</dbReference>
<dbReference type="Gene3D" id="1.50.10.20">
    <property type="match status" value="1"/>
</dbReference>
<gene>
    <name evidence="2" type="ORF">JOF56_007055</name>
</gene>
<evidence type="ECO:0000313" key="3">
    <source>
        <dbReference type="Proteomes" id="UP001519332"/>
    </source>
</evidence>
<dbReference type="InterPro" id="IPR032696">
    <property type="entry name" value="SQ_cyclase_C"/>
</dbReference>
<dbReference type="EMBL" id="JAGINW010000001">
    <property type="protein sequence ID" value="MBP2326670.1"/>
    <property type="molecule type" value="Genomic_DNA"/>
</dbReference>
<dbReference type="Proteomes" id="UP001519332">
    <property type="component" value="Unassembled WGS sequence"/>
</dbReference>
<dbReference type="PANTHER" id="PTHR31739:SF25">
    <property type="entry name" value="(E,E)-GERANYLLINALOOL SYNTHASE"/>
    <property type="match status" value="1"/>
</dbReference>
<dbReference type="RefSeq" id="WP_209643712.1">
    <property type="nucleotide sequence ID" value="NZ_JAGINW010000001.1"/>
</dbReference>
<evidence type="ECO:0000313" key="2">
    <source>
        <dbReference type="EMBL" id="MBP2326670.1"/>
    </source>
</evidence>
<dbReference type="SUPFAM" id="SSF48239">
    <property type="entry name" value="Terpenoid cyclases/Protein prenyltransferases"/>
    <property type="match status" value="1"/>
</dbReference>
<keyword evidence="3" id="KW-1185">Reference proteome</keyword>
<organism evidence="2 3">
    <name type="scientific">Kibdelosporangium banguiense</name>
    <dbReference type="NCBI Taxonomy" id="1365924"/>
    <lineage>
        <taxon>Bacteria</taxon>
        <taxon>Bacillati</taxon>
        <taxon>Actinomycetota</taxon>
        <taxon>Actinomycetes</taxon>
        <taxon>Pseudonocardiales</taxon>
        <taxon>Pseudonocardiaceae</taxon>
        <taxon>Kibdelosporangium</taxon>
    </lineage>
</organism>
<protein>
    <recommendedName>
        <fullName evidence="1">Squalene cyclase C-terminal domain-containing protein</fullName>
    </recommendedName>
</protein>